<name>A0A0V0QR93_PSEPJ</name>
<sequence>MQKLGLKFEEIIQQKVFRKNPMEREGAYEFLQAVKDGDFEQVQFKLIHCQYHVFDFDQTNQTPLHWAVRRNYIQIVNLLLEYGADVEHQDIAGRTPLFLAVKNENKAIIMTLLLRGASPLVENMNRQKPIQLTQNGALIQTLEKAEKLHQQMNVQPFRKQKDFWIQNAVPIFTMSGNQQAQKQVLKINYRQIVI</sequence>
<dbReference type="InParanoid" id="A0A0V0QR93"/>
<dbReference type="PROSITE" id="PS50297">
    <property type="entry name" value="ANK_REP_REGION"/>
    <property type="match status" value="2"/>
</dbReference>
<dbReference type="EMBL" id="LDAU01000113">
    <property type="protein sequence ID" value="KRX04705.1"/>
    <property type="molecule type" value="Genomic_DNA"/>
</dbReference>
<dbReference type="GO" id="GO:0085020">
    <property type="term" value="P:protein K6-linked ubiquitination"/>
    <property type="evidence" value="ECO:0007669"/>
    <property type="project" value="TreeGrafter"/>
</dbReference>
<dbReference type="OrthoDB" id="10264606at2759"/>
<evidence type="ECO:0000256" key="2">
    <source>
        <dbReference type="ARBA" id="ARBA00023043"/>
    </source>
</evidence>
<keyword evidence="1" id="KW-0677">Repeat</keyword>
<dbReference type="PROSITE" id="PS50088">
    <property type="entry name" value="ANK_REPEAT"/>
    <property type="match status" value="2"/>
</dbReference>
<dbReference type="PANTHER" id="PTHR24171">
    <property type="entry name" value="ANKYRIN REPEAT DOMAIN-CONTAINING PROTEIN 39-RELATED"/>
    <property type="match status" value="1"/>
</dbReference>
<dbReference type="Pfam" id="PF12796">
    <property type="entry name" value="Ank_2"/>
    <property type="match status" value="1"/>
</dbReference>
<comment type="caution">
    <text evidence="4">The sequence shown here is derived from an EMBL/GenBank/DDBJ whole genome shotgun (WGS) entry which is preliminary data.</text>
</comment>
<proteinExistence type="predicted"/>
<feature type="repeat" description="ANK" evidence="3">
    <location>
        <begin position="59"/>
        <end position="91"/>
    </location>
</feature>
<dbReference type="PANTHER" id="PTHR24171:SF8">
    <property type="entry name" value="BRCA1-ASSOCIATED RING DOMAIN PROTEIN 1"/>
    <property type="match status" value="1"/>
</dbReference>
<reference evidence="4 5" key="1">
    <citation type="journal article" date="2015" name="Sci. Rep.">
        <title>Genome of the facultative scuticociliatosis pathogen Pseudocohnilembus persalinus provides insight into its virulence through horizontal gene transfer.</title>
        <authorList>
            <person name="Xiong J."/>
            <person name="Wang G."/>
            <person name="Cheng J."/>
            <person name="Tian M."/>
            <person name="Pan X."/>
            <person name="Warren A."/>
            <person name="Jiang C."/>
            <person name="Yuan D."/>
            <person name="Miao W."/>
        </authorList>
    </citation>
    <scope>NUCLEOTIDE SEQUENCE [LARGE SCALE GENOMIC DNA]</scope>
    <source>
        <strain evidence="4">36N120E</strain>
    </source>
</reference>
<dbReference type="InterPro" id="IPR036770">
    <property type="entry name" value="Ankyrin_rpt-contain_sf"/>
</dbReference>
<dbReference type="InterPro" id="IPR002110">
    <property type="entry name" value="Ankyrin_rpt"/>
</dbReference>
<evidence type="ECO:0000256" key="1">
    <source>
        <dbReference type="ARBA" id="ARBA00022737"/>
    </source>
</evidence>
<dbReference type="Proteomes" id="UP000054937">
    <property type="component" value="Unassembled WGS sequence"/>
</dbReference>
<feature type="repeat" description="ANK" evidence="3">
    <location>
        <begin position="92"/>
        <end position="124"/>
    </location>
</feature>
<evidence type="ECO:0000313" key="5">
    <source>
        <dbReference type="Proteomes" id="UP000054937"/>
    </source>
</evidence>
<keyword evidence="5" id="KW-1185">Reference proteome</keyword>
<dbReference type="Gene3D" id="1.25.40.20">
    <property type="entry name" value="Ankyrin repeat-containing domain"/>
    <property type="match status" value="1"/>
</dbReference>
<keyword evidence="2 3" id="KW-0040">ANK repeat</keyword>
<evidence type="ECO:0000313" key="4">
    <source>
        <dbReference type="EMBL" id="KRX04705.1"/>
    </source>
</evidence>
<dbReference type="SMART" id="SM00248">
    <property type="entry name" value="ANK"/>
    <property type="match status" value="2"/>
</dbReference>
<dbReference type="SUPFAM" id="SSF48403">
    <property type="entry name" value="Ankyrin repeat"/>
    <property type="match status" value="1"/>
</dbReference>
<dbReference type="AlphaFoldDB" id="A0A0V0QR93"/>
<gene>
    <name evidence="4" type="ORF">PPERSA_09497</name>
</gene>
<accession>A0A0V0QR93</accession>
<organism evidence="4 5">
    <name type="scientific">Pseudocohnilembus persalinus</name>
    <name type="common">Ciliate</name>
    <dbReference type="NCBI Taxonomy" id="266149"/>
    <lineage>
        <taxon>Eukaryota</taxon>
        <taxon>Sar</taxon>
        <taxon>Alveolata</taxon>
        <taxon>Ciliophora</taxon>
        <taxon>Intramacronucleata</taxon>
        <taxon>Oligohymenophorea</taxon>
        <taxon>Scuticociliatia</taxon>
        <taxon>Philasterida</taxon>
        <taxon>Pseudocohnilembidae</taxon>
        <taxon>Pseudocohnilembus</taxon>
    </lineage>
</organism>
<evidence type="ECO:0000256" key="3">
    <source>
        <dbReference type="PROSITE-ProRule" id="PRU00023"/>
    </source>
</evidence>
<dbReference type="GO" id="GO:0004842">
    <property type="term" value="F:ubiquitin-protein transferase activity"/>
    <property type="evidence" value="ECO:0007669"/>
    <property type="project" value="TreeGrafter"/>
</dbReference>
<protein>
    <submittedName>
        <fullName evidence="4">Ankyrin repeat-containing domain</fullName>
    </submittedName>
</protein>
<dbReference type="OMA" id="VENMNRQ"/>